<evidence type="ECO:0000259" key="1">
    <source>
        <dbReference type="PROSITE" id="PS51725"/>
    </source>
</evidence>
<dbReference type="RefSeq" id="WP_040066865.1">
    <property type="nucleotide sequence ID" value="NZ_JXDG01000032.1"/>
</dbReference>
<dbReference type="PATRIC" id="fig|226910.6.peg.2384"/>
<protein>
    <recommendedName>
        <fullName evidence="1">ABM domain-containing protein</fullName>
    </recommendedName>
</protein>
<dbReference type="Pfam" id="PF03992">
    <property type="entry name" value="ABM"/>
    <property type="match status" value="1"/>
</dbReference>
<dbReference type="InterPro" id="IPR011008">
    <property type="entry name" value="Dimeric_a/b-barrel"/>
</dbReference>
<name>A0A0C2EYF0_9PSED</name>
<dbReference type="SUPFAM" id="SSF54909">
    <property type="entry name" value="Dimeric alpha+beta barrel"/>
    <property type="match status" value="1"/>
</dbReference>
<dbReference type="InterPro" id="IPR007138">
    <property type="entry name" value="ABM_dom"/>
</dbReference>
<organism evidence="2 3">
    <name type="scientific">Pseudomonas batumici</name>
    <dbReference type="NCBI Taxonomy" id="226910"/>
    <lineage>
        <taxon>Bacteria</taxon>
        <taxon>Pseudomonadati</taxon>
        <taxon>Pseudomonadota</taxon>
        <taxon>Gammaproteobacteria</taxon>
        <taxon>Pseudomonadales</taxon>
        <taxon>Pseudomonadaceae</taxon>
        <taxon>Pseudomonas</taxon>
    </lineage>
</organism>
<dbReference type="PROSITE" id="PS51725">
    <property type="entry name" value="ABM"/>
    <property type="match status" value="1"/>
</dbReference>
<evidence type="ECO:0000313" key="3">
    <source>
        <dbReference type="Proteomes" id="UP000031535"/>
    </source>
</evidence>
<comment type="caution">
    <text evidence="2">The sequence shown here is derived from an EMBL/GenBank/DDBJ whole genome shotgun (WGS) entry which is preliminary data.</text>
</comment>
<evidence type="ECO:0000313" key="2">
    <source>
        <dbReference type="EMBL" id="KIH83813.1"/>
    </source>
</evidence>
<sequence length="92" mass="10068">MSTHVINIVRLEAVPGRSEALGQRLNELVETLRSTPGCLDYSVTGCSDANDWIVTGHWQSPAALQAHFELPALQGFIDLLGCQLAHSIDFQH</sequence>
<dbReference type="Proteomes" id="UP000031535">
    <property type="component" value="Unassembled WGS sequence"/>
</dbReference>
<gene>
    <name evidence="2" type="ORF">UCMB321_2395</name>
</gene>
<keyword evidence="3" id="KW-1185">Reference proteome</keyword>
<dbReference type="Gene3D" id="3.30.70.100">
    <property type="match status" value="1"/>
</dbReference>
<dbReference type="OrthoDB" id="6039968at2"/>
<reference evidence="2 3" key="1">
    <citation type="submission" date="2015-01" db="EMBL/GenBank/DDBJ databases">
        <title>Complete genome of Pseudomonas batumici UCM B-321 producer of the batumin antibiotic with strong antistaphilococcal and potential anticancer activity.</title>
        <authorList>
            <person name="Klochko V.V."/>
            <person name="Zelena L.B."/>
            <person name="Elena K.A."/>
            <person name="Reva O.N."/>
        </authorList>
    </citation>
    <scope>NUCLEOTIDE SEQUENCE [LARGE SCALE GENOMIC DNA]</scope>
    <source>
        <strain evidence="2 3">UCM B-321</strain>
    </source>
</reference>
<proteinExistence type="predicted"/>
<dbReference type="EMBL" id="JXDG01000032">
    <property type="protein sequence ID" value="KIH83813.1"/>
    <property type="molecule type" value="Genomic_DNA"/>
</dbReference>
<accession>A0A0C2EYF0</accession>
<feature type="domain" description="ABM" evidence="1">
    <location>
        <begin position="5"/>
        <end position="92"/>
    </location>
</feature>
<dbReference type="STRING" id="226910.UCMB321_2395"/>
<dbReference type="AlphaFoldDB" id="A0A0C2EYF0"/>